<organism evidence="2 3">
    <name type="scientific">Pseudaminobacter salicylatoxidans</name>
    <dbReference type="NCBI Taxonomy" id="93369"/>
    <lineage>
        <taxon>Bacteria</taxon>
        <taxon>Pseudomonadati</taxon>
        <taxon>Pseudomonadota</taxon>
        <taxon>Alphaproteobacteria</taxon>
        <taxon>Hyphomicrobiales</taxon>
        <taxon>Phyllobacteriaceae</taxon>
        <taxon>Pseudaminobacter</taxon>
    </lineage>
</organism>
<dbReference type="GO" id="GO:0003677">
    <property type="term" value="F:DNA binding"/>
    <property type="evidence" value="ECO:0007669"/>
    <property type="project" value="InterPro"/>
</dbReference>
<gene>
    <name evidence="2" type="ORF">C7441_112125</name>
</gene>
<feature type="region of interest" description="Disordered" evidence="1">
    <location>
        <begin position="258"/>
        <end position="336"/>
    </location>
</feature>
<dbReference type="GO" id="GO:0006259">
    <property type="term" value="P:DNA metabolic process"/>
    <property type="evidence" value="ECO:0007669"/>
    <property type="project" value="InterPro"/>
</dbReference>
<name>A0A316BZX7_PSESE</name>
<dbReference type="STRING" id="1192868.GCA_000304395_01031"/>
<feature type="compositionally biased region" description="Polar residues" evidence="1">
    <location>
        <begin position="320"/>
        <end position="332"/>
    </location>
</feature>
<dbReference type="RefSeq" id="WP_109613858.1">
    <property type="nucleotide sequence ID" value="NZ_QGGG01000012.1"/>
</dbReference>
<dbReference type="Pfam" id="PF03837">
    <property type="entry name" value="RecT"/>
    <property type="match status" value="1"/>
</dbReference>
<evidence type="ECO:0000313" key="2">
    <source>
        <dbReference type="EMBL" id="PWJ80583.1"/>
    </source>
</evidence>
<dbReference type="InterPro" id="IPR018330">
    <property type="entry name" value="RecT_fam"/>
</dbReference>
<dbReference type="AlphaFoldDB" id="A0A316BZX7"/>
<proteinExistence type="predicted"/>
<evidence type="ECO:0000256" key="1">
    <source>
        <dbReference type="SAM" id="MobiDB-lite"/>
    </source>
</evidence>
<protein>
    <submittedName>
        <fullName evidence="2">Recombination protein RecT</fullName>
    </submittedName>
</protein>
<dbReference type="InterPro" id="IPR004590">
    <property type="entry name" value="ssDNA_annealing_RecT"/>
</dbReference>
<accession>A0A316BZX7</accession>
<dbReference type="OrthoDB" id="5124088at2"/>
<dbReference type="EMBL" id="QGGG01000012">
    <property type="protein sequence ID" value="PWJ80583.1"/>
    <property type="molecule type" value="Genomic_DNA"/>
</dbReference>
<comment type="caution">
    <text evidence="2">The sequence shown here is derived from an EMBL/GenBank/DDBJ whole genome shotgun (WGS) entry which is preliminary data.</text>
</comment>
<dbReference type="Proteomes" id="UP000245396">
    <property type="component" value="Unassembled WGS sequence"/>
</dbReference>
<dbReference type="NCBIfam" id="TIGR00616">
    <property type="entry name" value="rect"/>
    <property type="match status" value="1"/>
</dbReference>
<feature type="compositionally biased region" description="Polar residues" evidence="1">
    <location>
        <begin position="269"/>
        <end position="296"/>
    </location>
</feature>
<reference evidence="2 3" key="1">
    <citation type="submission" date="2018-05" db="EMBL/GenBank/DDBJ databases">
        <title>Genomic Encyclopedia of Type Strains, Phase IV (KMG-IV): sequencing the most valuable type-strain genomes for metagenomic binning, comparative biology and taxonomic classification.</title>
        <authorList>
            <person name="Goeker M."/>
        </authorList>
    </citation>
    <scope>NUCLEOTIDE SEQUENCE [LARGE SCALE GENOMIC DNA]</scope>
    <source>
        <strain evidence="2 3">DSM 6986</strain>
    </source>
</reference>
<evidence type="ECO:0000313" key="3">
    <source>
        <dbReference type="Proteomes" id="UP000245396"/>
    </source>
</evidence>
<keyword evidence="3" id="KW-1185">Reference proteome</keyword>
<sequence length="420" mass="46652">MNQIAPISEGRAVSPQQQFRDELTRMGDQFIAALPEHIKPERFQRIVLTAVLGDPQLMRADRKSLLEASMRAAQDGLLPDKREGAFVCFGNVVQWMPMIGGIIKKMHQSGEIAMITAKVVYGGDTFRAWVDDDGEHVAYEQAEHPDYDTIRQVFALAKTKDGSVYVETLTPRDIDKIRSVSRSKDKGPWVQWWEEMAKKSAIRRLAKRLPLSAEIHDLMQRDNELYDLSRAPDPQPSLRDRLTAGRPQNAIEYHEGFAHTDGETPNGEPASTQTEDNSQSSAPSTDDGSGTATMSSVGDPAAETSPADEAGTKEEGDNPGQVTTEQAAPSSELSDEQKKKLFLLEECVTSMFDAATHEADAERADRLDKARMAWLSELPDDKEFVQNAYKACARLIENPAGRDQAMPFLMDQARKWMGVA</sequence>